<keyword evidence="1" id="KW-0472">Membrane</keyword>
<evidence type="ECO:0000313" key="3">
    <source>
        <dbReference type="Proteomes" id="UP000784294"/>
    </source>
</evidence>
<keyword evidence="1" id="KW-1133">Transmembrane helix</keyword>
<dbReference type="AlphaFoldDB" id="A0A448WYT7"/>
<dbReference type="OrthoDB" id="6415022at2759"/>
<reference evidence="2" key="1">
    <citation type="submission" date="2018-11" db="EMBL/GenBank/DDBJ databases">
        <authorList>
            <consortium name="Pathogen Informatics"/>
        </authorList>
    </citation>
    <scope>NUCLEOTIDE SEQUENCE</scope>
</reference>
<name>A0A448WYT7_9PLAT</name>
<comment type="caution">
    <text evidence="2">The sequence shown here is derived from an EMBL/GenBank/DDBJ whole genome shotgun (WGS) entry which is preliminary data.</text>
</comment>
<keyword evidence="1" id="KW-0812">Transmembrane</keyword>
<proteinExistence type="predicted"/>
<sequence length="206" mass="22997">MVSYPNATGVINSRRLGRLVKYLAEVARISFEPPDERNCEAVGRRVRMITRRLEEPRCGPVYLVGFGVGCLLALIACMHLHQALLPSNPNMQGGTSVLTHYQRNQPFVHPKTLNQTSTNPANASSMHTRDSSILPHWLIILSRSFKRYHSDDGNITQYTSLCLMKTSESLLVNLASREYAPLPSHFVSYKLLVLRPPPAGSEAITL</sequence>
<evidence type="ECO:0000256" key="1">
    <source>
        <dbReference type="SAM" id="Phobius"/>
    </source>
</evidence>
<dbReference type="EMBL" id="CAAALY010063106">
    <property type="protein sequence ID" value="VEL23654.1"/>
    <property type="molecule type" value="Genomic_DNA"/>
</dbReference>
<dbReference type="Proteomes" id="UP000784294">
    <property type="component" value="Unassembled WGS sequence"/>
</dbReference>
<keyword evidence="3" id="KW-1185">Reference proteome</keyword>
<feature type="transmembrane region" description="Helical" evidence="1">
    <location>
        <begin position="61"/>
        <end position="81"/>
    </location>
</feature>
<protein>
    <submittedName>
        <fullName evidence="2">Uncharacterized protein</fullName>
    </submittedName>
</protein>
<accession>A0A448WYT7</accession>
<organism evidence="2 3">
    <name type="scientific">Protopolystoma xenopodis</name>
    <dbReference type="NCBI Taxonomy" id="117903"/>
    <lineage>
        <taxon>Eukaryota</taxon>
        <taxon>Metazoa</taxon>
        <taxon>Spiralia</taxon>
        <taxon>Lophotrochozoa</taxon>
        <taxon>Platyhelminthes</taxon>
        <taxon>Monogenea</taxon>
        <taxon>Polyopisthocotylea</taxon>
        <taxon>Polystomatidea</taxon>
        <taxon>Polystomatidae</taxon>
        <taxon>Protopolystoma</taxon>
    </lineage>
</organism>
<gene>
    <name evidence="2" type="ORF">PXEA_LOCUS17094</name>
</gene>
<evidence type="ECO:0000313" key="2">
    <source>
        <dbReference type="EMBL" id="VEL23654.1"/>
    </source>
</evidence>